<feature type="domain" description="Beta-lactamase class A catalytic" evidence="7">
    <location>
        <begin position="61"/>
        <end position="273"/>
    </location>
</feature>
<dbReference type="AlphaFoldDB" id="F1Z6G2"/>
<evidence type="ECO:0000256" key="6">
    <source>
        <dbReference type="RuleBase" id="RU361140"/>
    </source>
</evidence>
<dbReference type="GO" id="GO:0046677">
    <property type="term" value="P:response to antibiotic"/>
    <property type="evidence" value="ECO:0007669"/>
    <property type="project" value="UniProtKB-UniRule"/>
</dbReference>
<dbReference type="STRING" id="983920.Y88_2384"/>
<reference evidence="8 9" key="1">
    <citation type="journal article" date="2012" name="J. Bacteriol.">
        <title>Draft Genome Sequence of Novosphingobium nitrogenifigens Y88T.</title>
        <authorList>
            <person name="Strabala T.J."/>
            <person name="Macdonald L."/>
            <person name="Liu V."/>
            <person name="Smit A.M."/>
        </authorList>
    </citation>
    <scope>NUCLEOTIDE SEQUENCE [LARGE SCALE GENOMIC DNA]</scope>
    <source>
        <strain evidence="8 9">DSM 19370</strain>
    </source>
</reference>
<dbReference type="Gene3D" id="3.40.710.10">
    <property type="entry name" value="DD-peptidase/beta-lactamase superfamily"/>
    <property type="match status" value="1"/>
</dbReference>
<protein>
    <recommendedName>
        <fullName evidence="3 6">Beta-lactamase</fullName>
        <ecNumber evidence="3 6">3.5.2.6</ecNumber>
    </recommendedName>
</protein>
<evidence type="ECO:0000256" key="4">
    <source>
        <dbReference type="ARBA" id="ARBA00022801"/>
    </source>
</evidence>
<evidence type="ECO:0000256" key="3">
    <source>
        <dbReference type="ARBA" id="ARBA00012865"/>
    </source>
</evidence>
<keyword evidence="4 6" id="KW-0378">Hydrolase</keyword>
<evidence type="ECO:0000259" key="7">
    <source>
        <dbReference type="Pfam" id="PF13354"/>
    </source>
</evidence>
<dbReference type="InterPro" id="IPR012338">
    <property type="entry name" value="Beta-lactam/transpept-like"/>
</dbReference>
<keyword evidence="5 6" id="KW-0046">Antibiotic resistance</keyword>
<dbReference type="PANTHER" id="PTHR35333:SF3">
    <property type="entry name" value="BETA-LACTAMASE-TYPE TRANSPEPTIDASE FOLD CONTAINING PROTEIN"/>
    <property type="match status" value="1"/>
</dbReference>
<dbReference type="InterPro" id="IPR000871">
    <property type="entry name" value="Beta-lactam_class-A"/>
</dbReference>
<dbReference type="InParanoid" id="F1Z6G2"/>
<organism evidence="8 9">
    <name type="scientific">Novosphingobium nitrogenifigens DSM 19370</name>
    <dbReference type="NCBI Taxonomy" id="983920"/>
    <lineage>
        <taxon>Bacteria</taxon>
        <taxon>Pseudomonadati</taxon>
        <taxon>Pseudomonadota</taxon>
        <taxon>Alphaproteobacteria</taxon>
        <taxon>Sphingomonadales</taxon>
        <taxon>Sphingomonadaceae</taxon>
        <taxon>Novosphingobium</taxon>
    </lineage>
</organism>
<name>F1Z6G2_9SPHN</name>
<comment type="catalytic activity">
    <reaction evidence="1 6">
        <text>a beta-lactam + H2O = a substituted beta-amino acid</text>
        <dbReference type="Rhea" id="RHEA:20401"/>
        <dbReference type="ChEBI" id="CHEBI:15377"/>
        <dbReference type="ChEBI" id="CHEBI:35627"/>
        <dbReference type="ChEBI" id="CHEBI:140347"/>
        <dbReference type="EC" id="3.5.2.6"/>
    </reaction>
</comment>
<comment type="similarity">
    <text evidence="2 6">Belongs to the class-A beta-lactamase family.</text>
</comment>
<sequence length="318" mass="33457">MAVMNRIHLHRRQVLGALGAVCVPFGLAEPAYAASRPASAVPAGVARLSALETRAGGRLGAFVLDSRSGRGFGWRGDERFALCSTFKLSLAALVLREIEAGRLDGAETLYYSIIDVLPASPRTGDAAGKGCLPVLALAQAALETSDNLAANLLLDRLGGPEALTAFWRQVGDTDSRLDRHEISLNRVYAGDVRDTTTPMAMARTVSALTTGTVLTSASRAQLWGWMKACGTGLARLRAGLPAQWQGGDKTGTFADPRFPAHVNDIALVLAPPADHARFSAPIAVTAYYEPAGQLDAIAPASETVLAEVARIAADPTSW</sequence>
<dbReference type="EC" id="3.5.2.6" evidence="3 6"/>
<comment type="caution">
    <text evidence="8">The sequence shown here is derived from an EMBL/GenBank/DDBJ whole genome shotgun (WGS) entry which is preliminary data.</text>
</comment>
<dbReference type="Proteomes" id="UP000004728">
    <property type="component" value="Unassembled WGS sequence"/>
</dbReference>
<dbReference type="eggNOG" id="COG2367">
    <property type="taxonomic scope" value="Bacteria"/>
</dbReference>
<dbReference type="GO" id="GO:0008800">
    <property type="term" value="F:beta-lactamase activity"/>
    <property type="evidence" value="ECO:0007669"/>
    <property type="project" value="UniProtKB-UniRule"/>
</dbReference>
<dbReference type="Pfam" id="PF13354">
    <property type="entry name" value="Beta-lactamase2"/>
    <property type="match status" value="1"/>
</dbReference>
<dbReference type="GO" id="GO:0030655">
    <property type="term" value="P:beta-lactam antibiotic catabolic process"/>
    <property type="evidence" value="ECO:0007669"/>
    <property type="project" value="InterPro"/>
</dbReference>
<dbReference type="PROSITE" id="PS00146">
    <property type="entry name" value="BETA_LACTAMASE_A"/>
    <property type="match status" value="1"/>
</dbReference>
<evidence type="ECO:0000256" key="2">
    <source>
        <dbReference type="ARBA" id="ARBA00009009"/>
    </source>
</evidence>
<dbReference type="InterPro" id="IPR023650">
    <property type="entry name" value="Beta-lactam_class-A_AS"/>
</dbReference>
<evidence type="ECO:0000313" key="8">
    <source>
        <dbReference type="EMBL" id="EGD59944.1"/>
    </source>
</evidence>
<dbReference type="PRINTS" id="PR00118">
    <property type="entry name" value="BLACTAMASEA"/>
</dbReference>
<gene>
    <name evidence="8" type="ORF">Y88_2384</name>
</gene>
<evidence type="ECO:0000313" key="9">
    <source>
        <dbReference type="Proteomes" id="UP000004728"/>
    </source>
</evidence>
<dbReference type="HOGENOM" id="CLU_031960_6_0_5"/>
<dbReference type="InterPro" id="IPR045155">
    <property type="entry name" value="Beta-lactam_cat"/>
</dbReference>
<dbReference type="SUPFAM" id="SSF56601">
    <property type="entry name" value="beta-lactamase/transpeptidase-like"/>
    <property type="match status" value="1"/>
</dbReference>
<dbReference type="PANTHER" id="PTHR35333">
    <property type="entry name" value="BETA-LACTAMASE"/>
    <property type="match status" value="1"/>
</dbReference>
<proteinExistence type="inferred from homology"/>
<keyword evidence="9" id="KW-1185">Reference proteome</keyword>
<evidence type="ECO:0000256" key="5">
    <source>
        <dbReference type="ARBA" id="ARBA00023251"/>
    </source>
</evidence>
<evidence type="ECO:0000256" key="1">
    <source>
        <dbReference type="ARBA" id="ARBA00001526"/>
    </source>
</evidence>
<accession>F1Z6G2</accession>
<dbReference type="NCBIfam" id="NF033103">
    <property type="entry name" value="bla_class_A"/>
    <property type="match status" value="1"/>
</dbReference>
<dbReference type="EMBL" id="AEWJ01000024">
    <property type="protein sequence ID" value="EGD59944.1"/>
    <property type="molecule type" value="Genomic_DNA"/>
</dbReference>